<dbReference type="RefSeq" id="WP_012595434.1">
    <property type="nucleotide sequence ID" value="NC_011726.1"/>
</dbReference>
<dbReference type="STRING" id="41431.PCC8801_2134"/>
<gene>
    <name evidence="1" type="ordered locus">PCC8801_2134</name>
</gene>
<protein>
    <submittedName>
        <fullName evidence="1">Uncharacterized protein</fullName>
    </submittedName>
</protein>
<evidence type="ECO:0000313" key="1">
    <source>
        <dbReference type="EMBL" id="ACK66166.1"/>
    </source>
</evidence>
<dbReference type="AlphaFoldDB" id="B7K019"/>
<dbReference type="eggNOG" id="ENOG5032R9K">
    <property type="taxonomic scope" value="Bacteria"/>
</dbReference>
<dbReference type="HOGENOM" id="CLU_1406626_0_0_3"/>
<name>B7K019_RIPO1</name>
<reference evidence="2" key="1">
    <citation type="journal article" date="2011" name="MBio">
        <title>Novel metabolic attributes of the genus Cyanothece, comprising a group of unicellular nitrogen-fixing Cyanobacteria.</title>
        <authorList>
            <person name="Bandyopadhyay A."/>
            <person name="Elvitigala T."/>
            <person name="Welsh E."/>
            <person name="Stockel J."/>
            <person name="Liberton M."/>
            <person name="Min H."/>
            <person name="Sherman L.A."/>
            <person name="Pakrasi H.B."/>
        </authorList>
    </citation>
    <scope>NUCLEOTIDE SEQUENCE [LARGE SCALE GENOMIC DNA]</scope>
    <source>
        <strain evidence="2">PCC 8801</strain>
    </source>
</reference>
<dbReference type="EMBL" id="CP001287">
    <property type="protein sequence ID" value="ACK66166.1"/>
    <property type="molecule type" value="Genomic_DNA"/>
</dbReference>
<evidence type="ECO:0000313" key="2">
    <source>
        <dbReference type="Proteomes" id="UP000008204"/>
    </source>
</evidence>
<dbReference type="Pfam" id="PF19991">
    <property type="entry name" value="HMA_2"/>
    <property type="match status" value="1"/>
</dbReference>
<sequence>MNNAKLPSDSLENNSLITAQILSQTPGRMRLRVAPSSHRIKQINRIVVDLRNNLPIDRIKENLEIGTITVFHNPQLVNGSNILEQLTNFGLIFSNIPTTSPKVTPDYSKAALGITEVTQTLNQRVRQTSDGLVDLGFLIPLGFAILAWRQLRLKGWQLDIIPWYVLAWYAFDSFLKLQPINRRS</sequence>
<organism evidence="1 2">
    <name type="scientific">Rippkaea orientalis (strain PCC 8801 / RF-1)</name>
    <name type="common">Cyanothece sp. (strain PCC 8801)</name>
    <dbReference type="NCBI Taxonomy" id="41431"/>
    <lineage>
        <taxon>Bacteria</taxon>
        <taxon>Bacillati</taxon>
        <taxon>Cyanobacteriota</taxon>
        <taxon>Cyanophyceae</taxon>
        <taxon>Oscillatoriophycideae</taxon>
        <taxon>Chroococcales</taxon>
        <taxon>Aphanothecaceae</taxon>
        <taxon>Rippkaea</taxon>
        <taxon>Rippkaea orientalis</taxon>
    </lineage>
</organism>
<dbReference type="OrthoDB" id="514446at2"/>
<dbReference type="KEGG" id="cyp:PCC8801_2134"/>
<accession>B7K019</accession>
<dbReference type="Proteomes" id="UP000008204">
    <property type="component" value="Chromosome"/>
</dbReference>
<proteinExistence type="predicted"/>
<keyword evidence="2" id="KW-1185">Reference proteome</keyword>